<dbReference type="OrthoDB" id="7065657at2"/>
<evidence type="ECO:0000313" key="7">
    <source>
        <dbReference type="EMBL" id="OSQ35301.1"/>
    </source>
</evidence>
<name>A0A1Y2KVD8_9PROT</name>
<dbReference type="Pfam" id="PF04198">
    <property type="entry name" value="Sugar-bind"/>
    <property type="match status" value="1"/>
</dbReference>
<dbReference type="EMBL" id="JFKA01000022">
    <property type="protein sequence ID" value="OSQ35301.1"/>
    <property type="molecule type" value="Genomic_DNA"/>
</dbReference>
<dbReference type="GO" id="GO:0003700">
    <property type="term" value="F:DNA-binding transcription factor activity"/>
    <property type="evidence" value="ECO:0007669"/>
    <property type="project" value="InterPro"/>
</dbReference>
<feature type="domain" description="RNA polymerase sigma-70 region 4" evidence="6">
    <location>
        <begin position="23"/>
        <end position="54"/>
    </location>
</feature>
<evidence type="ECO:0000256" key="3">
    <source>
        <dbReference type="ARBA" id="ARBA00023125"/>
    </source>
</evidence>
<dbReference type="InterPro" id="IPR051054">
    <property type="entry name" value="SorC_transcr_regulators"/>
</dbReference>
<dbReference type="STRING" id="1293891.TMES_21505"/>
<dbReference type="InterPro" id="IPR037171">
    <property type="entry name" value="NagB/RpiA_transferase-like"/>
</dbReference>
<evidence type="ECO:0000313" key="8">
    <source>
        <dbReference type="Proteomes" id="UP000193391"/>
    </source>
</evidence>
<evidence type="ECO:0000256" key="2">
    <source>
        <dbReference type="ARBA" id="ARBA00023015"/>
    </source>
</evidence>
<evidence type="ECO:0000256" key="1">
    <source>
        <dbReference type="ARBA" id="ARBA00010466"/>
    </source>
</evidence>
<keyword evidence="4" id="KW-0804">Transcription</keyword>
<dbReference type="InterPro" id="IPR007630">
    <property type="entry name" value="RNA_pol_sigma70_r4"/>
</dbReference>
<dbReference type="RefSeq" id="WP_085586501.1">
    <property type="nucleotide sequence ID" value="NZ_JFKA01000022.1"/>
</dbReference>
<comment type="caution">
    <text evidence="7">The sequence shown here is derived from an EMBL/GenBank/DDBJ whole genome shotgun (WGS) entry which is preliminary data.</text>
</comment>
<evidence type="ECO:0000259" key="5">
    <source>
        <dbReference type="Pfam" id="PF04198"/>
    </source>
</evidence>
<dbReference type="GO" id="GO:0006352">
    <property type="term" value="P:DNA-templated transcription initiation"/>
    <property type="evidence" value="ECO:0007669"/>
    <property type="project" value="InterPro"/>
</dbReference>
<proteinExistence type="inferred from homology"/>
<dbReference type="InterPro" id="IPR036388">
    <property type="entry name" value="WH-like_DNA-bd_sf"/>
</dbReference>
<protein>
    <submittedName>
        <fullName evidence="7">DeoR family transcriptional regulator</fullName>
    </submittedName>
</protein>
<feature type="domain" description="Sugar-binding" evidence="5">
    <location>
        <begin position="67"/>
        <end position="312"/>
    </location>
</feature>
<gene>
    <name evidence="7" type="ORF">TMES_21505</name>
</gene>
<dbReference type="Gene3D" id="1.10.10.10">
    <property type="entry name" value="Winged helix-like DNA-binding domain superfamily/Winged helix DNA-binding domain"/>
    <property type="match status" value="1"/>
</dbReference>
<accession>A0A1Y2KVD8</accession>
<dbReference type="GO" id="GO:0003677">
    <property type="term" value="F:DNA binding"/>
    <property type="evidence" value="ECO:0007669"/>
    <property type="project" value="UniProtKB-KW"/>
</dbReference>
<reference evidence="7 8" key="1">
    <citation type="submission" date="2014-03" db="EMBL/GenBank/DDBJ databases">
        <title>The draft genome sequence of Thalassospira mesophila JCM 18969.</title>
        <authorList>
            <person name="Lai Q."/>
            <person name="Shao Z."/>
        </authorList>
    </citation>
    <scope>NUCLEOTIDE SEQUENCE [LARGE SCALE GENOMIC DNA]</scope>
    <source>
        <strain evidence="7 8">JCM 18969</strain>
    </source>
</reference>
<sequence>MVSDNTDWSYADAEEETLTRIAYYYYNDGLTQGEIGEKLGLSRIKVSRLLESGRRTGIIQVRINSRHQGCLEYEQRLQSRWGLREVRVIPDLEGGDLSERLGQAAAQFLMQRLRPDDLLAVGWGATVSHTIQRLGHMANERNVSLVSLTGGVATYVDGMRTANWGSSVHLVPAPLVVSDQHVASALMAEPGIAVVLEMALNAAYQLVGIGELNADSTVVRSGYITPGEVEPLRRKGAVGDILCQFFDENGAALDLPLHQRVVGARLDALSSSQNVIAAAGGLSKVRAIQSALKGKYVDILITDEKTAEKLLEEN</sequence>
<comment type="similarity">
    <text evidence="1">Belongs to the SorC transcriptional regulatory family.</text>
</comment>
<organism evidence="7 8">
    <name type="scientific">Thalassospira mesophila</name>
    <dbReference type="NCBI Taxonomy" id="1293891"/>
    <lineage>
        <taxon>Bacteria</taxon>
        <taxon>Pseudomonadati</taxon>
        <taxon>Pseudomonadota</taxon>
        <taxon>Alphaproteobacteria</taxon>
        <taxon>Rhodospirillales</taxon>
        <taxon>Thalassospiraceae</taxon>
        <taxon>Thalassospira</taxon>
    </lineage>
</organism>
<evidence type="ECO:0000256" key="4">
    <source>
        <dbReference type="ARBA" id="ARBA00023163"/>
    </source>
</evidence>
<dbReference type="Pfam" id="PF04545">
    <property type="entry name" value="Sigma70_r4"/>
    <property type="match status" value="1"/>
</dbReference>
<dbReference type="PANTHER" id="PTHR34294">
    <property type="entry name" value="TRANSCRIPTIONAL REGULATOR-RELATED"/>
    <property type="match status" value="1"/>
</dbReference>
<keyword evidence="3" id="KW-0238">DNA-binding</keyword>
<evidence type="ECO:0000259" key="6">
    <source>
        <dbReference type="Pfam" id="PF04545"/>
    </source>
</evidence>
<dbReference type="AlphaFoldDB" id="A0A1Y2KVD8"/>
<dbReference type="Proteomes" id="UP000193391">
    <property type="component" value="Unassembled WGS sequence"/>
</dbReference>
<dbReference type="PANTHER" id="PTHR34294:SF1">
    <property type="entry name" value="TRANSCRIPTIONAL REGULATOR LSRR"/>
    <property type="match status" value="1"/>
</dbReference>
<keyword evidence="8" id="KW-1185">Reference proteome</keyword>
<dbReference type="SUPFAM" id="SSF100950">
    <property type="entry name" value="NagB/RpiA/CoA transferase-like"/>
    <property type="match status" value="1"/>
</dbReference>
<dbReference type="GO" id="GO:0030246">
    <property type="term" value="F:carbohydrate binding"/>
    <property type="evidence" value="ECO:0007669"/>
    <property type="project" value="InterPro"/>
</dbReference>
<keyword evidence="2" id="KW-0805">Transcription regulation</keyword>
<dbReference type="InterPro" id="IPR007324">
    <property type="entry name" value="Sugar-bd_dom_put"/>
</dbReference>
<dbReference type="Gene3D" id="3.40.50.1360">
    <property type="match status" value="1"/>
</dbReference>